<evidence type="ECO:0000313" key="1">
    <source>
        <dbReference type="EMBL" id="DAE10506.1"/>
    </source>
</evidence>
<name>A0A8S5PUG3_9CAUD</name>
<sequence>MIASASTNGGRLGRVHAEFDDGYIFTIRRGKDYVPVVFDFYDIFDCRHRSVIATGPVYHDKLLRRDGGWREHKDFLTPTFSWSRMRTVKVKEGLCGEDMTDKKRYAFELDRAEDAALCDLVIDRSTRYRCDSTYWRIDKTVQDESSYELFGFSQSDPRTCCEENCDKPCSPDSWFARTGCDRGPGDCLILNDNMEGE</sequence>
<organism evidence="1">
    <name type="scientific">Siphoviridae sp. ctrAf3</name>
    <dbReference type="NCBI Taxonomy" id="2825687"/>
    <lineage>
        <taxon>Viruses</taxon>
        <taxon>Duplodnaviria</taxon>
        <taxon>Heunggongvirae</taxon>
        <taxon>Uroviricota</taxon>
        <taxon>Caudoviricetes</taxon>
    </lineage>
</organism>
<dbReference type="EMBL" id="BK015512">
    <property type="protein sequence ID" value="DAE10506.1"/>
    <property type="molecule type" value="Genomic_DNA"/>
</dbReference>
<accession>A0A8S5PUG3</accession>
<proteinExistence type="predicted"/>
<reference evidence="1" key="1">
    <citation type="journal article" date="2021" name="Proc. Natl. Acad. Sci. U.S.A.">
        <title>A Catalog of Tens of Thousands of Viruses from Human Metagenomes Reveals Hidden Associations with Chronic Diseases.</title>
        <authorList>
            <person name="Tisza M.J."/>
            <person name="Buck C.B."/>
        </authorList>
    </citation>
    <scope>NUCLEOTIDE SEQUENCE</scope>
    <source>
        <strain evidence="1">CtrAf3</strain>
    </source>
</reference>
<protein>
    <submittedName>
        <fullName evidence="1">Uncharacterized protein</fullName>
    </submittedName>
</protein>